<organism evidence="1">
    <name type="scientific">Tanacetum cinerariifolium</name>
    <name type="common">Dalmatian daisy</name>
    <name type="synonym">Chrysanthemum cinerariifolium</name>
    <dbReference type="NCBI Taxonomy" id="118510"/>
    <lineage>
        <taxon>Eukaryota</taxon>
        <taxon>Viridiplantae</taxon>
        <taxon>Streptophyta</taxon>
        <taxon>Embryophyta</taxon>
        <taxon>Tracheophyta</taxon>
        <taxon>Spermatophyta</taxon>
        <taxon>Magnoliopsida</taxon>
        <taxon>eudicotyledons</taxon>
        <taxon>Gunneridae</taxon>
        <taxon>Pentapetalae</taxon>
        <taxon>asterids</taxon>
        <taxon>campanulids</taxon>
        <taxon>Asterales</taxon>
        <taxon>Asteraceae</taxon>
        <taxon>Asteroideae</taxon>
        <taxon>Anthemideae</taxon>
        <taxon>Anthemidinae</taxon>
        <taxon>Tanacetum</taxon>
    </lineage>
</organism>
<protein>
    <submittedName>
        <fullName evidence="1">Uncharacterized protein</fullName>
    </submittedName>
</protein>
<gene>
    <name evidence="1" type="ORF">Tci_928019</name>
</gene>
<proteinExistence type="predicted"/>
<dbReference type="EMBL" id="BKCJ011824770">
    <property type="protein sequence ID" value="GFD56050.1"/>
    <property type="molecule type" value="Genomic_DNA"/>
</dbReference>
<feature type="non-terminal residue" evidence="1">
    <location>
        <position position="1"/>
    </location>
</feature>
<dbReference type="AntiFam" id="ANF00164">
    <property type="entry name" value="Shadow ORF (opposite btuB)"/>
</dbReference>
<name>A0A699XC87_TANCI</name>
<evidence type="ECO:0000313" key="1">
    <source>
        <dbReference type="EMBL" id="GFD56050.1"/>
    </source>
</evidence>
<accession>A0A699XC87</accession>
<reference evidence="1" key="1">
    <citation type="journal article" date="2019" name="Sci. Rep.">
        <title>Draft genome of Tanacetum cinerariifolium, the natural source of mosquito coil.</title>
        <authorList>
            <person name="Yamashiro T."/>
            <person name="Shiraishi A."/>
            <person name="Satake H."/>
            <person name="Nakayama K."/>
        </authorList>
    </citation>
    <scope>NUCLEOTIDE SEQUENCE</scope>
</reference>
<dbReference type="AlphaFoldDB" id="A0A699XC87"/>
<sequence>LHAVVEIGVEITAVEGLIVKAILGGIGAVIYVGSQLLGAGFKHDVDDARNGIGAVLGRRPITQNLDALDAGRRNRVEVGARIAPPPRAKQI</sequence>
<feature type="non-terminal residue" evidence="1">
    <location>
        <position position="91"/>
    </location>
</feature>
<comment type="caution">
    <text evidence="1">The sequence shown here is derived from an EMBL/GenBank/DDBJ whole genome shotgun (WGS) entry which is preliminary data.</text>
</comment>